<evidence type="ECO:0000313" key="2">
    <source>
        <dbReference type="Proteomes" id="UP001638806"/>
    </source>
</evidence>
<dbReference type="EMBL" id="JBGNUJ010000013">
    <property type="protein sequence ID" value="KAL3952287.1"/>
    <property type="molecule type" value="Genomic_DNA"/>
</dbReference>
<name>A0ACC4D879_PURLI</name>
<organism evidence="1 2">
    <name type="scientific">Purpureocillium lilacinum</name>
    <name type="common">Paecilomyces lilacinus</name>
    <dbReference type="NCBI Taxonomy" id="33203"/>
    <lineage>
        <taxon>Eukaryota</taxon>
        <taxon>Fungi</taxon>
        <taxon>Dikarya</taxon>
        <taxon>Ascomycota</taxon>
        <taxon>Pezizomycotina</taxon>
        <taxon>Sordariomycetes</taxon>
        <taxon>Hypocreomycetidae</taxon>
        <taxon>Hypocreales</taxon>
        <taxon>Ophiocordycipitaceae</taxon>
        <taxon>Purpureocillium</taxon>
    </lineage>
</organism>
<accession>A0ACC4D879</accession>
<evidence type="ECO:0000313" key="1">
    <source>
        <dbReference type="EMBL" id="KAL3952287.1"/>
    </source>
</evidence>
<sequence>MDGTPAPSGRTPAPASRSTGPGRQHHHLSTASTPASAGAPHHQPRQRSTGHPTQSRNGSNGQPSAFSTGHGGAPFSAPIAHAPQSGTASPITLTPTKLDPSRQPSSLPDPYQIWVALPLHQRSNSRAAANRSKSSPPPLAASEPLPPPPPPPPPLSHTPSVLYRSIAPTHELLDLPSSSPSPSPCALQTSLCARPLPCLVARVFRPSRLPLASKPPPDSSG</sequence>
<proteinExistence type="predicted"/>
<protein>
    <submittedName>
        <fullName evidence="1">Uncharacterized protein</fullName>
    </submittedName>
</protein>
<keyword evidence="2" id="KW-1185">Reference proteome</keyword>
<comment type="caution">
    <text evidence="1">The sequence shown here is derived from an EMBL/GenBank/DDBJ whole genome shotgun (WGS) entry which is preliminary data.</text>
</comment>
<dbReference type="Proteomes" id="UP001638806">
    <property type="component" value="Unassembled WGS sequence"/>
</dbReference>
<gene>
    <name evidence="1" type="ORF">ACCO45_014004</name>
</gene>
<reference evidence="1" key="1">
    <citation type="submission" date="2024-12" db="EMBL/GenBank/DDBJ databases">
        <title>Comparative genomics and development of molecular markers within Purpureocillium lilacinum and among Purpureocillium species.</title>
        <authorList>
            <person name="Yeh Z.-Y."/>
            <person name="Ni N.-T."/>
            <person name="Lo P.-H."/>
            <person name="Mushyakhwo K."/>
            <person name="Lin C.-F."/>
            <person name="Nai Y.-S."/>
        </authorList>
    </citation>
    <scope>NUCLEOTIDE SEQUENCE</scope>
    <source>
        <strain evidence="1">NCHU-NPUST-175</strain>
    </source>
</reference>